<gene>
    <name evidence="1" type="ORF">PanWU01x14_267430</name>
</gene>
<name>A0A2P5B6D4_PARAD</name>
<reference evidence="2" key="1">
    <citation type="submission" date="2016-06" db="EMBL/GenBank/DDBJ databases">
        <title>Parallel loss of symbiosis genes in relatives of nitrogen-fixing non-legume Parasponia.</title>
        <authorList>
            <person name="Van Velzen R."/>
            <person name="Holmer R."/>
            <person name="Bu F."/>
            <person name="Rutten L."/>
            <person name="Van Zeijl A."/>
            <person name="Liu W."/>
            <person name="Santuari L."/>
            <person name="Cao Q."/>
            <person name="Sharma T."/>
            <person name="Shen D."/>
            <person name="Roswanjaya Y."/>
            <person name="Wardhani T."/>
            <person name="Kalhor M.S."/>
            <person name="Jansen J."/>
            <person name="Van den Hoogen J."/>
            <person name="Gungor B."/>
            <person name="Hartog M."/>
            <person name="Hontelez J."/>
            <person name="Verver J."/>
            <person name="Yang W.-C."/>
            <person name="Schijlen E."/>
            <person name="Repin R."/>
            <person name="Schilthuizen M."/>
            <person name="Schranz E."/>
            <person name="Heidstra R."/>
            <person name="Miyata K."/>
            <person name="Fedorova E."/>
            <person name="Kohlen W."/>
            <person name="Bisseling T."/>
            <person name="Smit S."/>
            <person name="Geurts R."/>
        </authorList>
    </citation>
    <scope>NUCLEOTIDE SEQUENCE [LARGE SCALE GENOMIC DNA]</scope>
    <source>
        <strain evidence="2">cv. WU1-14</strain>
    </source>
</reference>
<comment type="caution">
    <text evidence="1">The sequence shown here is derived from an EMBL/GenBank/DDBJ whole genome shotgun (WGS) entry which is preliminary data.</text>
</comment>
<sequence length="113" mass="12017">MLGRALGFVLTHANANVTTTATAFANSPDGCKSRWSKTSFKSSCASSDNILDDANRDCSSSPGCLPIMISNATTPKLNTSHLSVTLIVCASSIDNRVNKIYRRESPFNGAMLT</sequence>
<dbReference type="EMBL" id="JXTB01000352">
    <property type="protein sequence ID" value="PON44354.1"/>
    <property type="molecule type" value="Genomic_DNA"/>
</dbReference>
<organism evidence="1 2">
    <name type="scientific">Parasponia andersonii</name>
    <name type="common">Sponia andersonii</name>
    <dbReference type="NCBI Taxonomy" id="3476"/>
    <lineage>
        <taxon>Eukaryota</taxon>
        <taxon>Viridiplantae</taxon>
        <taxon>Streptophyta</taxon>
        <taxon>Embryophyta</taxon>
        <taxon>Tracheophyta</taxon>
        <taxon>Spermatophyta</taxon>
        <taxon>Magnoliopsida</taxon>
        <taxon>eudicotyledons</taxon>
        <taxon>Gunneridae</taxon>
        <taxon>Pentapetalae</taxon>
        <taxon>rosids</taxon>
        <taxon>fabids</taxon>
        <taxon>Rosales</taxon>
        <taxon>Cannabaceae</taxon>
        <taxon>Parasponia</taxon>
    </lineage>
</organism>
<dbReference type="OrthoDB" id="1776027at2759"/>
<evidence type="ECO:0000313" key="2">
    <source>
        <dbReference type="Proteomes" id="UP000237105"/>
    </source>
</evidence>
<accession>A0A2P5B6D4</accession>
<keyword evidence="2" id="KW-1185">Reference proteome</keyword>
<proteinExistence type="predicted"/>
<evidence type="ECO:0000313" key="1">
    <source>
        <dbReference type="EMBL" id="PON44354.1"/>
    </source>
</evidence>
<protein>
    <submittedName>
        <fullName evidence="1">Uncharacterized protein</fullName>
    </submittedName>
</protein>
<dbReference type="Proteomes" id="UP000237105">
    <property type="component" value="Unassembled WGS sequence"/>
</dbReference>
<dbReference type="AlphaFoldDB" id="A0A2P5B6D4"/>